<dbReference type="PANTHER" id="PTHR12277">
    <property type="entry name" value="ALPHA/BETA HYDROLASE DOMAIN-CONTAINING PROTEIN"/>
    <property type="match status" value="1"/>
</dbReference>
<proteinExistence type="predicted"/>
<evidence type="ECO:0000256" key="1">
    <source>
        <dbReference type="SAM" id="SignalP"/>
    </source>
</evidence>
<feature type="chain" id="PRO_5009285683" description="Peptidase S9 prolyl oligopeptidase catalytic domain-containing protein" evidence="1">
    <location>
        <begin position="24"/>
        <end position="375"/>
    </location>
</feature>
<dbReference type="OrthoDB" id="8111537at2"/>
<reference evidence="3 4" key="1">
    <citation type="submission" date="2016-10" db="EMBL/GenBank/DDBJ databases">
        <authorList>
            <person name="de Groot N.N."/>
        </authorList>
    </citation>
    <scope>NUCLEOTIDE SEQUENCE [LARGE SCALE GENOMIC DNA]</scope>
    <source>
        <strain evidence="3 4">CGMCC 4.2023</strain>
    </source>
</reference>
<dbReference type="EMBL" id="FNVU01000001">
    <property type="protein sequence ID" value="SEF69180.1"/>
    <property type="molecule type" value="Genomic_DNA"/>
</dbReference>
<dbReference type="Gene3D" id="3.40.50.1820">
    <property type="entry name" value="alpha/beta hydrolase"/>
    <property type="match status" value="1"/>
</dbReference>
<evidence type="ECO:0000259" key="2">
    <source>
        <dbReference type="Pfam" id="PF00326"/>
    </source>
</evidence>
<dbReference type="GO" id="GO:0008236">
    <property type="term" value="F:serine-type peptidase activity"/>
    <property type="evidence" value="ECO:0007669"/>
    <property type="project" value="InterPro"/>
</dbReference>
<gene>
    <name evidence="3" type="ORF">SAMN05216223_101746</name>
</gene>
<dbReference type="SUPFAM" id="SSF53474">
    <property type="entry name" value="alpha/beta-Hydrolases"/>
    <property type="match status" value="1"/>
</dbReference>
<dbReference type="RefSeq" id="WP_103884075.1">
    <property type="nucleotide sequence ID" value="NZ_FNVU01000001.1"/>
</dbReference>
<accession>A0A1H5U2D8</accession>
<keyword evidence="1" id="KW-0732">Signal</keyword>
<keyword evidence="4" id="KW-1185">Reference proteome</keyword>
<feature type="signal peptide" evidence="1">
    <location>
        <begin position="1"/>
        <end position="23"/>
    </location>
</feature>
<dbReference type="Pfam" id="PF00326">
    <property type="entry name" value="Peptidase_S9"/>
    <property type="match status" value="1"/>
</dbReference>
<dbReference type="AlphaFoldDB" id="A0A1H5U2D8"/>
<dbReference type="Proteomes" id="UP000236754">
    <property type="component" value="Unassembled WGS sequence"/>
</dbReference>
<sequence>MRLRYAVAAAATLVVGAGTAALAAGRYGSGFALKPAIAGPAPEGLITVHSVTGDRVVLTRTPAAERPGVYGLTGAGVHATVGRVVAENGHSVTRVLLRVDKGALDAGVFVRMTPQAYTGDPRTAHGLEFTETMVPGELGMLPAWYLPGARATWVLAVHGVGATREQVLPVLPALHGFRLPVLVPTYRNDSGAPASPDGIGHLGATEWHDLDAAMRYAVEHGAARLVLYGWSSGAVMALRALHRSPAAGKVTGLILDSPVLDWRSTVNAAVRSRGLPGALTPLAVRAAEGRTGVRAARHTAADTEAAVPVRPHVPTLIVHGPDDDFAPWSASRALADRYPDKVSLRQVSGAGHTAMWNADPKEYEETLRRFLTPLM</sequence>
<dbReference type="PANTHER" id="PTHR12277:SF79">
    <property type="entry name" value="XAA-PRO DIPEPTIDYL-PEPTIDASE-RELATED"/>
    <property type="match status" value="1"/>
</dbReference>
<evidence type="ECO:0000313" key="3">
    <source>
        <dbReference type="EMBL" id="SEF69180.1"/>
    </source>
</evidence>
<dbReference type="InterPro" id="IPR029058">
    <property type="entry name" value="AB_hydrolase_fold"/>
</dbReference>
<dbReference type="InterPro" id="IPR001375">
    <property type="entry name" value="Peptidase_S9_cat"/>
</dbReference>
<feature type="domain" description="Peptidase S9 prolyl oligopeptidase catalytic" evidence="2">
    <location>
        <begin position="198"/>
        <end position="365"/>
    </location>
</feature>
<protein>
    <recommendedName>
        <fullName evidence="2">Peptidase S9 prolyl oligopeptidase catalytic domain-containing protein</fullName>
    </recommendedName>
</protein>
<name>A0A1H5U2D8_9ACTN</name>
<dbReference type="GO" id="GO:0006508">
    <property type="term" value="P:proteolysis"/>
    <property type="evidence" value="ECO:0007669"/>
    <property type="project" value="InterPro"/>
</dbReference>
<evidence type="ECO:0000313" key="4">
    <source>
        <dbReference type="Proteomes" id="UP000236754"/>
    </source>
</evidence>
<organism evidence="3 4">
    <name type="scientific">Actinacidiphila yanglinensis</name>
    <dbReference type="NCBI Taxonomy" id="310779"/>
    <lineage>
        <taxon>Bacteria</taxon>
        <taxon>Bacillati</taxon>
        <taxon>Actinomycetota</taxon>
        <taxon>Actinomycetes</taxon>
        <taxon>Kitasatosporales</taxon>
        <taxon>Streptomycetaceae</taxon>
        <taxon>Actinacidiphila</taxon>
    </lineage>
</organism>